<comment type="caution">
    <text evidence="1">The sequence shown here is derived from an EMBL/GenBank/DDBJ whole genome shotgun (WGS) entry which is preliminary data.</text>
</comment>
<keyword evidence="2" id="KW-1185">Reference proteome</keyword>
<dbReference type="RefSeq" id="WP_327787697.1">
    <property type="nucleotide sequence ID" value="NZ_JARGEQ010000016.1"/>
</dbReference>
<evidence type="ECO:0000313" key="2">
    <source>
        <dbReference type="Proteomes" id="UP001301140"/>
    </source>
</evidence>
<evidence type="ECO:0000313" key="1">
    <source>
        <dbReference type="EMBL" id="MDF1585282.1"/>
    </source>
</evidence>
<dbReference type="Proteomes" id="UP001301140">
    <property type="component" value="Unassembled WGS sequence"/>
</dbReference>
<evidence type="ECO:0008006" key="3">
    <source>
        <dbReference type="Google" id="ProtNLM"/>
    </source>
</evidence>
<accession>A0AAP3XQQ1</accession>
<protein>
    <recommendedName>
        <fullName evidence="3">Anti-sigma factor</fullName>
    </recommendedName>
</protein>
<gene>
    <name evidence="1" type="ORF">PZ740_02660</name>
</gene>
<proteinExistence type="predicted"/>
<sequence>MKQSRPDLEALGAWLDGELPAASAAAVARAAAQDRAVAEQVAQLARLKAVLAGERAAPPIVLPPQRRPLLGPRGRPLALAAAVALVLLAGAPVWLRGHGPEPTAPPAFVTARHQAWAQGAGQPPPAAGMVLAALQGFGRPAHIPDLVAAGLALAGVALLDEAGEPALHAFYLGSRGCRLSLFIHGPAGLPETLLAFGEDGSRGYAWRSGGVGYALLASGMEPARLELVAREVASATLEKAPFDAETRMALAHSRAASAPCSG</sequence>
<dbReference type="AlphaFoldDB" id="A0AAP3XQQ1"/>
<reference evidence="1 2" key="1">
    <citation type="submission" date="2023-03" db="EMBL/GenBank/DDBJ databases">
        <title>YIM 152171 draft genome.</title>
        <authorList>
            <person name="Yang Z."/>
        </authorList>
    </citation>
    <scope>NUCLEOTIDE SEQUENCE [LARGE SCALE GENOMIC DNA]</scope>
    <source>
        <strain evidence="1 2">YIM 152171</strain>
    </source>
</reference>
<dbReference type="EMBL" id="JARGEQ010000016">
    <property type="protein sequence ID" value="MDF1585282.1"/>
    <property type="molecule type" value="Genomic_DNA"/>
</dbReference>
<organism evidence="1 2">
    <name type="scientific">Marinimicrococcus flavescens</name>
    <dbReference type="NCBI Taxonomy" id="3031815"/>
    <lineage>
        <taxon>Bacteria</taxon>
        <taxon>Pseudomonadati</taxon>
        <taxon>Pseudomonadota</taxon>
        <taxon>Alphaproteobacteria</taxon>
        <taxon>Geminicoccales</taxon>
        <taxon>Geminicoccaceae</taxon>
        <taxon>Marinimicrococcus</taxon>
    </lineage>
</organism>
<name>A0AAP3XQQ1_9PROT</name>